<dbReference type="AlphaFoldDB" id="A0A0P9YBH6"/>
<dbReference type="EMBL" id="LJRC01000178">
    <property type="protein sequence ID" value="KPY34871.1"/>
    <property type="molecule type" value="Genomic_DNA"/>
</dbReference>
<sequence length="174" mass="19115">MNTLQRLCTGSLAALFMLTGCTRESQIPETKHVDNGSVSFYFADQSLQCSLPFGGKVKFPESGSSDTCKELKNGGYFKLVNVPSASNIYLVSARRRESTGTNRCELDRNSSLNFKWFKLTTVKQPTNMVDKVRIEDLNTLSIPGIVVPGVRLVDAYKSGNDSDTITCAIMEVSP</sequence>
<organism evidence="1 2">
    <name type="scientific">Pseudomonas syringae pv. primulae</name>
    <dbReference type="NCBI Taxonomy" id="251707"/>
    <lineage>
        <taxon>Bacteria</taxon>
        <taxon>Pseudomonadati</taxon>
        <taxon>Pseudomonadota</taxon>
        <taxon>Gammaproteobacteria</taxon>
        <taxon>Pseudomonadales</taxon>
        <taxon>Pseudomonadaceae</taxon>
        <taxon>Pseudomonas</taxon>
    </lineage>
</organism>
<reference evidence="1 2" key="1">
    <citation type="submission" date="2015-09" db="EMBL/GenBank/DDBJ databases">
        <title>Genome announcement of multiple Pseudomonas syringae strains.</title>
        <authorList>
            <person name="Thakur S."/>
            <person name="Wang P.W."/>
            <person name="Gong Y."/>
            <person name="Weir B.S."/>
            <person name="Guttman D.S."/>
        </authorList>
    </citation>
    <scope>NUCLEOTIDE SEQUENCE [LARGE SCALE GENOMIC DNA]</scope>
    <source>
        <strain evidence="1 2">ICMP3956</strain>
    </source>
</reference>
<accession>A0A0P9YBH6</accession>
<comment type="caution">
    <text evidence="1">The sequence shown here is derived from an EMBL/GenBank/DDBJ whole genome shotgun (WGS) entry which is preliminary data.</text>
</comment>
<dbReference type="Proteomes" id="UP000050562">
    <property type="component" value="Unassembled WGS sequence"/>
</dbReference>
<protein>
    <recommendedName>
        <fullName evidence="3">Lipoprotein</fullName>
    </recommendedName>
</protein>
<evidence type="ECO:0008006" key="3">
    <source>
        <dbReference type="Google" id="ProtNLM"/>
    </source>
</evidence>
<dbReference type="PROSITE" id="PS51257">
    <property type="entry name" value="PROKAR_LIPOPROTEIN"/>
    <property type="match status" value="1"/>
</dbReference>
<evidence type="ECO:0000313" key="2">
    <source>
        <dbReference type="Proteomes" id="UP000050562"/>
    </source>
</evidence>
<dbReference type="PATRIC" id="fig|251707.3.peg.4531"/>
<gene>
    <name evidence="1" type="ORF">ALO52_03452</name>
</gene>
<evidence type="ECO:0000313" key="1">
    <source>
        <dbReference type="EMBL" id="KPY34871.1"/>
    </source>
</evidence>
<proteinExistence type="predicted"/>
<dbReference type="RefSeq" id="WP_137203575.1">
    <property type="nucleotide sequence ID" value="NZ_LJRC01000178.1"/>
</dbReference>
<name>A0A0P9YBH6_9PSED</name>